<dbReference type="Proteomes" id="UP000008461">
    <property type="component" value="Chromosome"/>
</dbReference>
<reference key="2">
    <citation type="submission" date="2011-04" db="EMBL/GenBank/DDBJ databases">
        <title>Complete sequence of chromosome of Haliscomenobacter hydrossis DSM 1100.</title>
        <authorList>
            <consortium name="US DOE Joint Genome Institute (JGI-PGF)"/>
            <person name="Lucas S."/>
            <person name="Han J."/>
            <person name="Lapidus A."/>
            <person name="Bruce D."/>
            <person name="Goodwin L."/>
            <person name="Pitluck S."/>
            <person name="Peters L."/>
            <person name="Kyrpides N."/>
            <person name="Mavromatis K."/>
            <person name="Ivanova N."/>
            <person name="Ovchinnikova G."/>
            <person name="Pagani I."/>
            <person name="Daligault H."/>
            <person name="Detter J.C."/>
            <person name="Han C."/>
            <person name="Land M."/>
            <person name="Hauser L."/>
            <person name="Markowitz V."/>
            <person name="Cheng J.-F."/>
            <person name="Hugenholtz P."/>
            <person name="Woyke T."/>
            <person name="Wu D."/>
            <person name="Verbarg S."/>
            <person name="Frueling A."/>
            <person name="Brambilla E."/>
            <person name="Klenk H.-P."/>
            <person name="Eisen J.A."/>
        </authorList>
    </citation>
    <scope>NUCLEOTIDE SEQUENCE</scope>
    <source>
        <strain>DSM 1100</strain>
    </source>
</reference>
<dbReference type="SUPFAM" id="SSF50494">
    <property type="entry name" value="Trypsin-like serine proteases"/>
    <property type="match status" value="1"/>
</dbReference>
<dbReference type="eggNOG" id="COG0265">
    <property type="taxonomic scope" value="Bacteria"/>
</dbReference>
<keyword evidence="4" id="KW-1185">Reference proteome</keyword>
<evidence type="ECO:0000259" key="2">
    <source>
        <dbReference type="Pfam" id="PF03781"/>
    </source>
</evidence>
<accession>F4KUY5</accession>
<dbReference type="Gene3D" id="2.40.10.10">
    <property type="entry name" value="Trypsin-like serine proteases"/>
    <property type="match status" value="2"/>
</dbReference>
<gene>
    <name evidence="3" type="ordered locus">Halhy_0249</name>
</gene>
<dbReference type="InterPro" id="IPR043504">
    <property type="entry name" value="Peptidase_S1_PA_chymotrypsin"/>
</dbReference>
<dbReference type="InterPro" id="IPR051043">
    <property type="entry name" value="Sulfatase_Mod_Factor_Kinase"/>
</dbReference>
<feature type="signal peptide" evidence="1">
    <location>
        <begin position="1"/>
        <end position="36"/>
    </location>
</feature>
<dbReference type="Pfam" id="PF03781">
    <property type="entry name" value="FGE-sulfatase"/>
    <property type="match status" value="1"/>
</dbReference>
<dbReference type="InterPro" id="IPR005532">
    <property type="entry name" value="SUMF_dom"/>
</dbReference>
<dbReference type="Gene3D" id="3.90.1580.10">
    <property type="entry name" value="paralog of FGE (formylglycine-generating enzyme)"/>
    <property type="match status" value="1"/>
</dbReference>
<feature type="chain" id="PRO_5003310328" evidence="1">
    <location>
        <begin position="37"/>
        <end position="496"/>
    </location>
</feature>
<dbReference type="SUPFAM" id="SSF56436">
    <property type="entry name" value="C-type lectin-like"/>
    <property type="match status" value="1"/>
</dbReference>
<name>F4KUY5_HALH1</name>
<sequence length="496" mass="56083">MSNYFLKINTGQPAHIRVFRCISLWAMLCWAFQLSAQDPLVRVTEDLKQNVVAVTVKFDDNSEEKGFGFITGEKDGQLYVVTAGHVVHGKLPKKPVKIQVKFISSLRQFSAEEESWFEADDLSLLTLPKPIGVQWQRKFAHFYPQAYQSVRFIGKNGDWVSPGAGEIFRINNTRIEFTMYSMEPGTSGAPLLTESGIIGLVLEDERTSSFALSLSRIRELIGNAHFPYFMAELYESELTSVEGMVFIKGGTFTMGCTLEQGIDCEDDEKPAHRVTLNDFYMGKHEVTVQAFKEFVEASGYRTDAEKDGWSYIWNNGYVKTDGINWRHDASGKLHPPTGHDHPVIHVSWNDAVAYCQWLATKTGKKFRLPTEAEWEYAARGGHLSRGYKHAGSNNLAEVAWFYAPPESDLNTHQVGRLQPNELGLYDLNGNVFEYCEDWYGNYSSTASSNPKGATSGTHRVIRGGSWLHETEKCRTTSRFNAGVSDRYFHFGFRVVY</sequence>
<dbReference type="GO" id="GO:0120147">
    <property type="term" value="F:formylglycine-generating oxidase activity"/>
    <property type="evidence" value="ECO:0007669"/>
    <property type="project" value="TreeGrafter"/>
</dbReference>
<dbReference type="KEGG" id="hhy:Halhy_0249"/>
<dbReference type="HOGENOM" id="CLU_563562_0_0_10"/>
<dbReference type="PANTHER" id="PTHR23150">
    <property type="entry name" value="SULFATASE MODIFYING FACTOR 1, 2"/>
    <property type="match status" value="1"/>
</dbReference>
<evidence type="ECO:0000313" key="4">
    <source>
        <dbReference type="Proteomes" id="UP000008461"/>
    </source>
</evidence>
<dbReference type="RefSeq" id="WP_013762725.1">
    <property type="nucleotide sequence ID" value="NC_015510.1"/>
</dbReference>
<dbReference type="EMBL" id="CP002691">
    <property type="protein sequence ID" value="AEE48161.1"/>
    <property type="molecule type" value="Genomic_DNA"/>
</dbReference>
<dbReference type="InterPro" id="IPR016187">
    <property type="entry name" value="CTDL_fold"/>
</dbReference>
<reference evidence="3 4" key="1">
    <citation type="journal article" date="2011" name="Stand. Genomic Sci.">
        <title>Complete genome sequence of Haliscomenobacter hydrossis type strain (O).</title>
        <authorList>
            <consortium name="US DOE Joint Genome Institute (JGI-PGF)"/>
            <person name="Daligault H."/>
            <person name="Lapidus A."/>
            <person name="Zeytun A."/>
            <person name="Nolan M."/>
            <person name="Lucas S."/>
            <person name="Del Rio T.G."/>
            <person name="Tice H."/>
            <person name="Cheng J.F."/>
            <person name="Tapia R."/>
            <person name="Han C."/>
            <person name="Goodwin L."/>
            <person name="Pitluck S."/>
            <person name="Liolios K."/>
            <person name="Pagani I."/>
            <person name="Ivanova N."/>
            <person name="Huntemann M."/>
            <person name="Mavromatis K."/>
            <person name="Mikhailova N."/>
            <person name="Pati A."/>
            <person name="Chen A."/>
            <person name="Palaniappan K."/>
            <person name="Land M."/>
            <person name="Hauser L."/>
            <person name="Brambilla E.M."/>
            <person name="Rohde M."/>
            <person name="Verbarg S."/>
            <person name="Goker M."/>
            <person name="Bristow J."/>
            <person name="Eisen J.A."/>
            <person name="Markowitz V."/>
            <person name="Hugenholtz P."/>
            <person name="Kyrpides N.C."/>
            <person name="Klenk H.P."/>
            <person name="Woyke T."/>
        </authorList>
    </citation>
    <scope>NUCLEOTIDE SEQUENCE [LARGE SCALE GENOMIC DNA]</scope>
    <source>
        <strain evidence="4">ATCC 27775 / DSM 1100 / LMG 10767 / O</strain>
    </source>
</reference>
<organism evidence="3 4">
    <name type="scientific">Haliscomenobacter hydrossis (strain ATCC 27775 / DSM 1100 / LMG 10767 / O)</name>
    <dbReference type="NCBI Taxonomy" id="760192"/>
    <lineage>
        <taxon>Bacteria</taxon>
        <taxon>Pseudomonadati</taxon>
        <taxon>Bacteroidota</taxon>
        <taxon>Saprospiria</taxon>
        <taxon>Saprospirales</taxon>
        <taxon>Haliscomenobacteraceae</taxon>
        <taxon>Haliscomenobacter</taxon>
    </lineage>
</organism>
<dbReference type="InterPro" id="IPR009003">
    <property type="entry name" value="Peptidase_S1_PA"/>
</dbReference>
<protein>
    <submittedName>
        <fullName evidence="3">Sulphatase-modifying factor protein</fullName>
    </submittedName>
</protein>
<dbReference type="InterPro" id="IPR042095">
    <property type="entry name" value="SUMF_sf"/>
</dbReference>
<proteinExistence type="predicted"/>
<keyword evidence="1" id="KW-0732">Signal</keyword>
<evidence type="ECO:0000313" key="3">
    <source>
        <dbReference type="EMBL" id="AEE48161.1"/>
    </source>
</evidence>
<dbReference type="PANTHER" id="PTHR23150:SF19">
    <property type="entry name" value="FORMYLGLYCINE-GENERATING ENZYME"/>
    <property type="match status" value="1"/>
</dbReference>
<dbReference type="eggNOG" id="COG1262">
    <property type="taxonomic scope" value="Bacteria"/>
</dbReference>
<dbReference type="AlphaFoldDB" id="F4KUY5"/>
<evidence type="ECO:0000256" key="1">
    <source>
        <dbReference type="SAM" id="SignalP"/>
    </source>
</evidence>
<feature type="domain" description="Sulfatase-modifying factor enzyme-like" evidence="2">
    <location>
        <begin position="241"/>
        <end position="495"/>
    </location>
</feature>